<dbReference type="InterPro" id="IPR012349">
    <property type="entry name" value="Split_barrel_FMN-bd"/>
</dbReference>
<reference evidence="3 4" key="1">
    <citation type="submission" date="2019-06" db="EMBL/GenBank/DDBJ databases">
        <title>Sequencing the genomes of 1000 actinobacteria strains.</title>
        <authorList>
            <person name="Klenk H.-P."/>
        </authorList>
    </citation>
    <scope>NUCLEOTIDE SEQUENCE [LARGE SCALE GENOMIC DNA]</scope>
    <source>
        <strain evidence="3 4">DSM 45679</strain>
    </source>
</reference>
<dbReference type="RefSeq" id="WP_141995511.1">
    <property type="nucleotide sequence ID" value="NZ_VFML01000001.1"/>
</dbReference>
<name>A0A542DBZ7_AMYCI</name>
<dbReference type="AlphaFoldDB" id="A0A542DBZ7"/>
<dbReference type="Gene3D" id="2.30.110.10">
    <property type="entry name" value="Electron Transport, Fmn-binding Protein, Chain A"/>
    <property type="match status" value="1"/>
</dbReference>
<accession>A0A542DBZ7</accession>
<dbReference type="NCBIfam" id="TIGR03668">
    <property type="entry name" value="Rv0121_F420"/>
    <property type="match status" value="1"/>
</dbReference>
<organism evidence="3 4">
    <name type="scientific">Amycolatopsis cihanbeyliensis</name>
    <dbReference type="NCBI Taxonomy" id="1128664"/>
    <lineage>
        <taxon>Bacteria</taxon>
        <taxon>Bacillati</taxon>
        <taxon>Actinomycetota</taxon>
        <taxon>Actinomycetes</taxon>
        <taxon>Pseudonocardiales</taxon>
        <taxon>Pseudonocardiaceae</taxon>
        <taxon>Amycolatopsis</taxon>
    </lineage>
</organism>
<feature type="domain" description="Pyridoxamine 5'-phosphate oxidase N-terminal" evidence="2">
    <location>
        <begin position="5"/>
        <end position="126"/>
    </location>
</feature>
<keyword evidence="1" id="KW-0560">Oxidoreductase</keyword>
<dbReference type="GO" id="GO:0005829">
    <property type="term" value="C:cytosol"/>
    <property type="evidence" value="ECO:0007669"/>
    <property type="project" value="TreeGrafter"/>
</dbReference>
<dbReference type="GO" id="GO:0070967">
    <property type="term" value="F:coenzyme F420 binding"/>
    <property type="evidence" value="ECO:0007669"/>
    <property type="project" value="TreeGrafter"/>
</dbReference>
<sequence length="140" mass="15575">MRLSPDETRHRFASAPVARLATADASGRPHLVPVTFALLDSPDAVVFAVDHKPKRRTDLRRLRNIGVNPEVSFLVDHYQDDWSGLWWARADGRATVHADPEPGSAPLAALRAKYPQYAERPPEGPVVLTEVARWAGWSFS</sequence>
<dbReference type="Pfam" id="PF01243">
    <property type="entry name" value="PNPOx_N"/>
    <property type="match status" value="1"/>
</dbReference>
<dbReference type="GO" id="GO:0016627">
    <property type="term" value="F:oxidoreductase activity, acting on the CH-CH group of donors"/>
    <property type="evidence" value="ECO:0007669"/>
    <property type="project" value="TreeGrafter"/>
</dbReference>
<dbReference type="Proteomes" id="UP000320876">
    <property type="component" value="Unassembled WGS sequence"/>
</dbReference>
<evidence type="ECO:0000259" key="2">
    <source>
        <dbReference type="Pfam" id="PF01243"/>
    </source>
</evidence>
<dbReference type="InterPro" id="IPR052019">
    <property type="entry name" value="F420H2_bilvrd_red/Heme_oxyg"/>
</dbReference>
<evidence type="ECO:0000313" key="4">
    <source>
        <dbReference type="Proteomes" id="UP000320876"/>
    </source>
</evidence>
<evidence type="ECO:0000313" key="3">
    <source>
        <dbReference type="EMBL" id="TQJ00602.1"/>
    </source>
</evidence>
<dbReference type="InterPro" id="IPR019967">
    <property type="entry name" value="F420-dep_enz_PPOX_Rv0121"/>
</dbReference>
<protein>
    <submittedName>
        <fullName evidence="3">PPOX class probable F420-dependent enzyme</fullName>
    </submittedName>
</protein>
<gene>
    <name evidence="3" type="ORF">FB471_0237</name>
</gene>
<comment type="caution">
    <text evidence="3">The sequence shown here is derived from an EMBL/GenBank/DDBJ whole genome shotgun (WGS) entry which is preliminary data.</text>
</comment>
<keyword evidence="4" id="KW-1185">Reference proteome</keyword>
<proteinExistence type="predicted"/>
<dbReference type="PANTHER" id="PTHR35176">
    <property type="entry name" value="HEME OXYGENASE HI_0854-RELATED"/>
    <property type="match status" value="1"/>
</dbReference>
<dbReference type="InterPro" id="IPR011576">
    <property type="entry name" value="Pyridox_Oxase_N"/>
</dbReference>
<dbReference type="SUPFAM" id="SSF50475">
    <property type="entry name" value="FMN-binding split barrel"/>
    <property type="match status" value="1"/>
</dbReference>
<dbReference type="OrthoDB" id="9812086at2"/>
<evidence type="ECO:0000256" key="1">
    <source>
        <dbReference type="ARBA" id="ARBA00023002"/>
    </source>
</evidence>
<dbReference type="PANTHER" id="PTHR35176:SF2">
    <property type="entry name" value="F420H(2)-DEPENDENT REDUCTASE RV1155"/>
    <property type="match status" value="1"/>
</dbReference>
<dbReference type="EMBL" id="VFML01000001">
    <property type="protein sequence ID" value="TQJ00602.1"/>
    <property type="molecule type" value="Genomic_DNA"/>
</dbReference>